<proteinExistence type="predicted"/>
<dbReference type="InterPro" id="IPR016166">
    <property type="entry name" value="FAD-bd_PCMH"/>
</dbReference>
<dbReference type="SMART" id="SM01092">
    <property type="entry name" value="CO_deh_flav_C"/>
    <property type="match status" value="1"/>
</dbReference>
<dbReference type="EMBL" id="CM001441">
    <property type="protein sequence ID" value="EHQ91774.1"/>
    <property type="molecule type" value="Genomic_DNA"/>
</dbReference>
<dbReference type="GO" id="GO:0071949">
    <property type="term" value="F:FAD binding"/>
    <property type="evidence" value="ECO:0007669"/>
    <property type="project" value="InterPro"/>
</dbReference>
<feature type="domain" description="FAD-binding PCMH-type" evidence="4">
    <location>
        <begin position="1"/>
        <end position="174"/>
    </location>
</feature>
<dbReference type="RefSeq" id="WP_007786845.1">
    <property type="nucleotide sequence ID" value="NZ_CM001441.1"/>
</dbReference>
<evidence type="ECO:0000256" key="3">
    <source>
        <dbReference type="ARBA" id="ARBA00023002"/>
    </source>
</evidence>
<dbReference type="InterPro" id="IPR016169">
    <property type="entry name" value="FAD-bd_PCMH_sub2"/>
</dbReference>
<dbReference type="Gene3D" id="3.30.465.10">
    <property type="match status" value="1"/>
</dbReference>
<keyword evidence="1" id="KW-0285">Flavoprotein</keyword>
<dbReference type="Proteomes" id="UP000005104">
    <property type="component" value="Chromosome"/>
</dbReference>
<dbReference type="eggNOG" id="COG1319">
    <property type="taxonomic scope" value="Bacteria"/>
</dbReference>
<dbReference type="Gene3D" id="3.30.43.10">
    <property type="entry name" value="Uridine Diphospho-n-acetylenolpyruvylglucosamine Reductase, domain 2"/>
    <property type="match status" value="1"/>
</dbReference>
<dbReference type="PANTHER" id="PTHR42659">
    <property type="entry name" value="XANTHINE DEHYDROGENASE SUBUNIT C-RELATED"/>
    <property type="match status" value="1"/>
</dbReference>
<dbReference type="InterPro" id="IPR036683">
    <property type="entry name" value="CO_DH_flav_C_dom_sf"/>
</dbReference>
<dbReference type="InterPro" id="IPR051312">
    <property type="entry name" value="Diverse_Substr_Oxidored"/>
</dbReference>
<dbReference type="PANTHER" id="PTHR42659:SF2">
    <property type="entry name" value="XANTHINE DEHYDROGENASE SUBUNIT C-RELATED"/>
    <property type="match status" value="1"/>
</dbReference>
<dbReference type="InterPro" id="IPR005107">
    <property type="entry name" value="CO_DH_flav_C"/>
</dbReference>
<dbReference type="Gene3D" id="3.30.390.50">
    <property type="entry name" value="CO dehydrogenase flavoprotein, C-terminal domain"/>
    <property type="match status" value="1"/>
</dbReference>
<gene>
    <name evidence="5" type="ORF">DesyoDRAFT_4831</name>
</gene>
<dbReference type="OrthoDB" id="9789842at2"/>
<keyword evidence="3" id="KW-0560">Oxidoreductase</keyword>
<dbReference type="HOGENOM" id="CLU_058050_0_1_9"/>
<dbReference type="SUPFAM" id="SSF56176">
    <property type="entry name" value="FAD-binding/transporter-associated domain-like"/>
    <property type="match status" value="1"/>
</dbReference>
<dbReference type="PROSITE" id="PS51387">
    <property type="entry name" value="FAD_PCMH"/>
    <property type="match status" value="1"/>
</dbReference>
<dbReference type="InterPro" id="IPR016167">
    <property type="entry name" value="FAD-bd_PCMH_sub1"/>
</dbReference>
<evidence type="ECO:0000256" key="2">
    <source>
        <dbReference type="ARBA" id="ARBA00022827"/>
    </source>
</evidence>
<dbReference type="GO" id="GO:0016491">
    <property type="term" value="F:oxidoreductase activity"/>
    <property type="evidence" value="ECO:0007669"/>
    <property type="project" value="UniProtKB-KW"/>
</dbReference>
<dbReference type="InterPro" id="IPR002346">
    <property type="entry name" value="Mopterin_DH_FAD-bd"/>
</dbReference>
<organism evidence="5 6">
    <name type="scientific">Desulfosporosinus youngiae DSM 17734</name>
    <dbReference type="NCBI Taxonomy" id="768710"/>
    <lineage>
        <taxon>Bacteria</taxon>
        <taxon>Bacillati</taxon>
        <taxon>Bacillota</taxon>
        <taxon>Clostridia</taxon>
        <taxon>Eubacteriales</taxon>
        <taxon>Desulfitobacteriaceae</taxon>
        <taxon>Desulfosporosinus</taxon>
    </lineage>
</organism>
<evidence type="ECO:0000313" key="5">
    <source>
        <dbReference type="EMBL" id="EHQ91774.1"/>
    </source>
</evidence>
<keyword evidence="6" id="KW-1185">Reference proteome</keyword>
<dbReference type="STRING" id="768710.DesyoDRAFT_4831"/>
<reference evidence="5 6" key="1">
    <citation type="submission" date="2011-11" db="EMBL/GenBank/DDBJ databases">
        <title>The Noncontiguous Finished genome of Desulfosporosinus youngiae DSM 17734.</title>
        <authorList>
            <consortium name="US DOE Joint Genome Institute (JGI-PGF)"/>
            <person name="Lucas S."/>
            <person name="Han J."/>
            <person name="Lapidus A."/>
            <person name="Cheng J.-F."/>
            <person name="Goodwin L."/>
            <person name="Pitluck S."/>
            <person name="Peters L."/>
            <person name="Ovchinnikova G."/>
            <person name="Lu M."/>
            <person name="Land M.L."/>
            <person name="Hauser L."/>
            <person name="Pester M."/>
            <person name="Spring S."/>
            <person name="Ollivier B."/>
            <person name="Rattei T."/>
            <person name="Klenk H.-P."/>
            <person name="Wagner M."/>
            <person name="Loy A."/>
            <person name="Woyke T.J."/>
        </authorList>
    </citation>
    <scope>NUCLEOTIDE SEQUENCE [LARGE SCALE GENOMIC DNA]</scope>
    <source>
        <strain evidence="5 6">DSM 17734</strain>
    </source>
</reference>
<evidence type="ECO:0000259" key="4">
    <source>
        <dbReference type="PROSITE" id="PS51387"/>
    </source>
</evidence>
<accession>H5XZ68</accession>
<keyword evidence="2" id="KW-0274">FAD</keyword>
<dbReference type="SUPFAM" id="SSF55447">
    <property type="entry name" value="CO dehydrogenase flavoprotein C-terminal domain-like"/>
    <property type="match status" value="1"/>
</dbReference>
<evidence type="ECO:0000313" key="6">
    <source>
        <dbReference type="Proteomes" id="UP000005104"/>
    </source>
</evidence>
<evidence type="ECO:0000256" key="1">
    <source>
        <dbReference type="ARBA" id="ARBA00022630"/>
    </source>
</evidence>
<name>H5XZ68_9FIRM</name>
<dbReference type="InterPro" id="IPR036318">
    <property type="entry name" value="FAD-bd_PCMH-like_sf"/>
</dbReference>
<dbReference type="AlphaFoldDB" id="H5XZ68"/>
<dbReference type="Pfam" id="PF03450">
    <property type="entry name" value="CO_deh_flav_C"/>
    <property type="match status" value="1"/>
</dbReference>
<protein>
    <submittedName>
        <fullName evidence="5">Aerobic-type carbon monoxide dehydrogenase, middle subunit CoxM/CutM-like protein</fullName>
    </submittedName>
</protein>
<dbReference type="Pfam" id="PF00941">
    <property type="entry name" value="FAD_binding_5"/>
    <property type="match status" value="1"/>
</dbReference>
<sequence>MPKCQFVCPATIADGIEKISAINEDVMFISGGTDLVIKLQSGQIHPDWLMDVSLIPELKFIREADGRIKIGSGTTFAQIGESNLVREKARCLSQAASQVGSAQIRNRATIGGNIANASPAGDSLPALLVLDAWASMIGPQGIRRLPFAQLQAGDGQGLRKKELITEIDFPLWKAQEKARIISAFGKIGSRTAVSIARLNMAVMVEFDVEGQRILNSRWAVGALGRVPFRLKELEQELQGKRVNQELAEDIADHLTGVVDRAIPGRDSREYKREAIRGLAYDLFEDLFPNL</sequence>